<evidence type="ECO:0000256" key="1">
    <source>
        <dbReference type="ARBA" id="ARBA00006817"/>
    </source>
</evidence>
<evidence type="ECO:0000313" key="3">
    <source>
        <dbReference type="EMBL" id="NDY92859.1"/>
    </source>
</evidence>
<dbReference type="RefSeq" id="WP_163458911.1">
    <property type="nucleotide sequence ID" value="NZ_JAAGOH010000023.1"/>
</dbReference>
<dbReference type="InterPro" id="IPR023393">
    <property type="entry name" value="START-like_dom_sf"/>
</dbReference>
<feature type="domain" description="Activator of Hsp90 ATPase homologue 1/2-like C-terminal" evidence="2">
    <location>
        <begin position="16"/>
        <end position="140"/>
    </location>
</feature>
<gene>
    <name evidence="3" type="ORF">G3A44_16830</name>
</gene>
<dbReference type="Proteomes" id="UP000484255">
    <property type="component" value="Unassembled WGS sequence"/>
</dbReference>
<accession>A0A7C9TKJ0</accession>
<comment type="similarity">
    <text evidence="1">Belongs to the AHA1 family.</text>
</comment>
<dbReference type="AlphaFoldDB" id="A0A7C9TKJ0"/>
<sequence>MDSDRTLSTQRTLPFSPQALYGAFADPALLARWWGPAGFTNTFETFDFREGGRWVFTMHSPHGQDYANQSLFTRLVPGEVVVIRHDCAPFFTLTVSLSPVPGGTQLRWDQAFDDAATAQAVKAIVGRANEENLDRLTAVLAGAAPEPLKACPTDSSPP</sequence>
<comment type="caution">
    <text evidence="3">The sequence shown here is derived from an EMBL/GenBank/DDBJ whole genome shotgun (WGS) entry which is preliminary data.</text>
</comment>
<keyword evidence="4" id="KW-1185">Reference proteome</keyword>
<dbReference type="EMBL" id="JAAGOH010000023">
    <property type="protein sequence ID" value="NDY92859.1"/>
    <property type="molecule type" value="Genomic_DNA"/>
</dbReference>
<dbReference type="Gene3D" id="3.30.530.20">
    <property type="match status" value="1"/>
</dbReference>
<dbReference type="InterPro" id="IPR013538">
    <property type="entry name" value="ASHA1/2-like_C"/>
</dbReference>
<proteinExistence type="inferred from homology"/>
<organism evidence="3 4">
    <name type="scientific">Ideonella livida</name>
    <dbReference type="NCBI Taxonomy" id="2707176"/>
    <lineage>
        <taxon>Bacteria</taxon>
        <taxon>Pseudomonadati</taxon>
        <taxon>Pseudomonadota</taxon>
        <taxon>Betaproteobacteria</taxon>
        <taxon>Burkholderiales</taxon>
        <taxon>Sphaerotilaceae</taxon>
        <taxon>Ideonella</taxon>
    </lineage>
</organism>
<evidence type="ECO:0000313" key="4">
    <source>
        <dbReference type="Proteomes" id="UP000484255"/>
    </source>
</evidence>
<dbReference type="SUPFAM" id="SSF55961">
    <property type="entry name" value="Bet v1-like"/>
    <property type="match status" value="1"/>
</dbReference>
<name>A0A7C9TKJ0_9BURK</name>
<reference evidence="3 4" key="1">
    <citation type="submission" date="2020-02" db="EMBL/GenBank/DDBJ databases">
        <title>Ideonella bacterium strain TBM-1.</title>
        <authorList>
            <person name="Chen W.-M."/>
        </authorList>
    </citation>
    <scope>NUCLEOTIDE SEQUENCE [LARGE SCALE GENOMIC DNA]</scope>
    <source>
        <strain evidence="3 4">TBM-1</strain>
    </source>
</reference>
<protein>
    <submittedName>
        <fullName evidence="3">Polyketide cyclase</fullName>
    </submittedName>
</protein>
<evidence type="ECO:0000259" key="2">
    <source>
        <dbReference type="Pfam" id="PF08327"/>
    </source>
</evidence>
<dbReference type="Pfam" id="PF08327">
    <property type="entry name" value="AHSA1"/>
    <property type="match status" value="1"/>
</dbReference>